<gene>
    <name evidence="4" type="ORF">HJ583_014370</name>
</gene>
<dbReference type="NCBIfam" id="NF006605">
    <property type="entry name" value="PRK09162.1"/>
    <property type="match status" value="1"/>
</dbReference>
<comment type="caution">
    <text evidence="4">The sequence shown here is derived from an EMBL/GenBank/DDBJ whole genome shotgun (WGS) entry which is preliminary data.</text>
</comment>
<organism evidence="4 5">
    <name type="scientific">Uliginosibacterium aquaticum</name>
    <dbReference type="NCBI Taxonomy" id="2731212"/>
    <lineage>
        <taxon>Bacteria</taxon>
        <taxon>Pseudomonadati</taxon>
        <taxon>Pseudomonadota</taxon>
        <taxon>Betaproteobacteria</taxon>
        <taxon>Rhodocyclales</taxon>
        <taxon>Zoogloeaceae</taxon>
        <taxon>Uliginosibacterium</taxon>
    </lineage>
</organism>
<name>A0ABX2IHC9_9RHOO</name>
<dbReference type="InterPro" id="IPR000836">
    <property type="entry name" value="PRTase_dom"/>
</dbReference>
<proteinExistence type="predicted"/>
<dbReference type="Proteomes" id="UP000778523">
    <property type="component" value="Unassembled WGS sequence"/>
</dbReference>
<dbReference type="Pfam" id="PF00156">
    <property type="entry name" value="Pribosyltran"/>
    <property type="match status" value="1"/>
</dbReference>
<sequence length="188" mass="20812">MDKHNENLRDAKLAMAEADCLVDNAQVEAALDALAGRITEKLGESDPLVFTVMNGGLVLAGRLLPKLHFPLEVAYLHASRYGHALNGTLLDWRVRPTQDLRGRTVLILDDILDEGFTLKAILEHLKAEGAAEVYSAVLVHKLHERKAYPGMRADFTGLDVADRFLFGCGMDYKGYWRNAPGIYALKGH</sequence>
<reference evidence="4 5" key="1">
    <citation type="submission" date="2020-06" db="EMBL/GenBank/DDBJ databases">
        <title>Draft genome of Uliginosibacterium sp. IMCC34675.</title>
        <authorList>
            <person name="Song J."/>
        </authorList>
    </citation>
    <scope>NUCLEOTIDE SEQUENCE [LARGE SCALE GENOMIC DNA]</scope>
    <source>
        <strain evidence="4 5">IMCC34675</strain>
    </source>
</reference>
<dbReference type="PANTHER" id="PTHR43340">
    <property type="entry name" value="HYPOXANTHINE-GUANINE PHOSPHORIBOSYLTRANSFERASE"/>
    <property type="match status" value="1"/>
</dbReference>
<dbReference type="SUPFAM" id="SSF53271">
    <property type="entry name" value="PRTase-like"/>
    <property type="match status" value="1"/>
</dbReference>
<dbReference type="EC" id="2.4.2.8" evidence="4"/>
<evidence type="ECO:0000259" key="3">
    <source>
        <dbReference type="Pfam" id="PF00156"/>
    </source>
</evidence>
<protein>
    <submittedName>
        <fullName evidence="4">Hypoxanthine-guanine phosphoribosyltransferase</fullName>
        <ecNumber evidence="4">2.4.2.8</ecNumber>
    </submittedName>
</protein>
<keyword evidence="4" id="KW-0808">Transferase</keyword>
<dbReference type="RefSeq" id="WP_101943261.1">
    <property type="nucleotide sequence ID" value="NZ_JABCSC020000003.1"/>
</dbReference>
<feature type="domain" description="Phosphoribosyltransferase" evidence="3">
    <location>
        <begin position="21"/>
        <end position="147"/>
    </location>
</feature>
<dbReference type="CDD" id="cd06223">
    <property type="entry name" value="PRTases_typeI"/>
    <property type="match status" value="1"/>
</dbReference>
<keyword evidence="5" id="KW-1185">Reference proteome</keyword>
<evidence type="ECO:0000313" key="4">
    <source>
        <dbReference type="EMBL" id="NSL56221.1"/>
    </source>
</evidence>
<dbReference type="InterPro" id="IPR050408">
    <property type="entry name" value="HGPRT"/>
</dbReference>
<dbReference type="InterPro" id="IPR029057">
    <property type="entry name" value="PRTase-like"/>
</dbReference>
<evidence type="ECO:0000313" key="5">
    <source>
        <dbReference type="Proteomes" id="UP000778523"/>
    </source>
</evidence>
<evidence type="ECO:0000256" key="2">
    <source>
        <dbReference type="ARBA" id="ARBA00049402"/>
    </source>
</evidence>
<comment type="catalytic activity">
    <reaction evidence="1">
        <text>GMP + diphosphate = guanine + 5-phospho-alpha-D-ribose 1-diphosphate</text>
        <dbReference type="Rhea" id="RHEA:25424"/>
        <dbReference type="ChEBI" id="CHEBI:16235"/>
        <dbReference type="ChEBI" id="CHEBI:33019"/>
        <dbReference type="ChEBI" id="CHEBI:58017"/>
        <dbReference type="ChEBI" id="CHEBI:58115"/>
        <dbReference type="EC" id="2.4.2.8"/>
    </reaction>
    <physiologicalReaction direction="right-to-left" evidence="1">
        <dbReference type="Rhea" id="RHEA:25426"/>
    </physiologicalReaction>
</comment>
<keyword evidence="4" id="KW-0328">Glycosyltransferase</keyword>
<dbReference type="GO" id="GO:0016757">
    <property type="term" value="F:glycosyltransferase activity"/>
    <property type="evidence" value="ECO:0007669"/>
    <property type="project" value="UniProtKB-KW"/>
</dbReference>
<dbReference type="EMBL" id="JABCSC020000003">
    <property type="protein sequence ID" value="NSL56221.1"/>
    <property type="molecule type" value="Genomic_DNA"/>
</dbReference>
<evidence type="ECO:0000256" key="1">
    <source>
        <dbReference type="ARBA" id="ARBA00048811"/>
    </source>
</evidence>
<dbReference type="PANTHER" id="PTHR43340:SF1">
    <property type="entry name" value="HYPOXANTHINE PHOSPHORIBOSYLTRANSFERASE"/>
    <property type="match status" value="1"/>
</dbReference>
<comment type="catalytic activity">
    <reaction evidence="2">
        <text>IMP + diphosphate = hypoxanthine + 5-phospho-alpha-D-ribose 1-diphosphate</text>
        <dbReference type="Rhea" id="RHEA:17973"/>
        <dbReference type="ChEBI" id="CHEBI:17368"/>
        <dbReference type="ChEBI" id="CHEBI:33019"/>
        <dbReference type="ChEBI" id="CHEBI:58017"/>
        <dbReference type="ChEBI" id="CHEBI:58053"/>
        <dbReference type="EC" id="2.4.2.8"/>
    </reaction>
    <physiologicalReaction direction="right-to-left" evidence="2">
        <dbReference type="Rhea" id="RHEA:17975"/>
    </physiologicalReaction>
</comment>
<dbReference type="Gene3D" id="3.40.50.2020">
    <property type="match status" value="1"/>
</dbReference>
<accession>A0ABX2IHC9</accession>